<evidence type="ECO:0000256" key="2">
    <source>
        <dbReference type="ARBA" id="ARBA00017562"/>
    </source>
</evidence>
<dbReference type="GO" id="GO:0006633">
    <property type="term" value="P:fatty acid biosynthetic process"/>
    <property type="evidence" value="ECO:0007669"/>
    <property type="project" value="UniProtKB-UniPathway"/>
</dbReference>
<keyword evidence="8" id="KW-0150">Chloroplast</keyword>
<keyword evidence="7 8" id="KW-0092">Biotin</keyword>
<dbReference type="GO" id="GO:0009317">
    <property type="term" value="C:acetyl-CoA carboxylase complex"/>
    <property type="evidence" value="ECO:0007669"/>
    <property type="project" value="InterPro"/>
</dbReference>
<protein>
    <recommendedName>
        <fullName evidence="2 8">Biotin carboxyl carrier protein of acetyl-CoA carboxylase</fullName>
    </recommendedName>
</protein>
<dbReference type="Proteomes" id="UP000650467">
    <property type="component" value="Unassembled WGS sequence"/>
</dbReference>
<feature type="domain" description="Lipoyl-binding" evidence="9">
    <location>
        <begin position="150"/>
        <end position="226"/>
    </location>
</feature>
<keyword evidence="8" id="KW-0934">Plastid</keyword>
<dbReference type="PANTHER" id="PTHR45266:SF3">
    <property type="entry name" value="OXALOACETATE DECARBOXYLASE ALPHA CHAIN"/>
    <property type="match status" value="1"/>
</dbReference>
<evidence type="ECO:0000259" key="9">
    <source>
        <dbReference type="PROSITE" id="PS50968"/>
    </source>
</evidence>
<dbReference type="EMBL" id="JAEHOC010000010">
    <property type="protein sequence ID" value="KAG2437977.1"/>
    <property type="molecule type" value="Genomic_DNA"/>
</dbReference>
<dbReference type="InterPro" id="IPR000089">
    <property type="entry name" value="Biotin_lipoyl"/>
</dbReference>
<keyword evidence="11" id="KW-1185">Reference proteome</keyword>
<dbReference type="InterPro" id="IPR001882">
    <property type="entry name" value="Biotin_BS"/>
</dbReference>
<accession>A0A835T2X5</accession>
<dbReference type="InterPro" id="IPR050709">
    <property type="entry name" value="Biotin_Carboxyl_Carrier/Decarb"/>
</dbReference>
<dbReference type="PROSITE" id="PS50968">
    <property type="entry name" value="BIOTINYL_LIPOYL"/>
    <property type="match status" value="1"/>
</dbReference>
<comment type="caution">
    <text evidence="10">The sequence shown here is derived from an EMBL/GenBank/DDBJ whole genome shotgun (WGS) entry which is preliminary data.</text>
</comment>
<dbReference type="Gene3D" id="2.40.50.100">
    <property type="match status" value="1"/>
</dbReference>
<dbReference type="InterPro" id="IPR011053">
    <property type="entry name" value="Single_hybrid_motif"/>
</dbReference>
<evidence type="ECO:0000256" key="7">
    <source>
        <dbReference type="ARBA" id="ARBA00023267"/>
    </source>
</evidence>
<keyword evidence="6 8" id="KW-0275">Fatty acid biosynthesis</keyword>
<dbReference type="PRINTS" id="PR01071">
    <property type="entry name" value="ACOABIOTINCC"/>
</dbReference>
<comment type="subcellular location">
    <subcellularLocation>
        <location evidence="8">Plastid</location>
        <location evidence="8">Chloroplast</location>
    </subcellularLocation>
</comment>
<reference evidence="10" key="1">
    <citation type="journal article" date="2020" name="bioRxiv">
        <title>Comparative genomics of Chlamydomonas.</title>
        <authorList>
            <person name="Craig R.J."/>
            <person name="Hasan A.R."/>
            <person name="Ness R.W."/>
            <person name="Keightley P.D."/>
        </authorList>
    </citation>
    <scope>NUCLEOTIDE SEQUENCE</scope>
    <source>
        <strain evidence="10">SAG 7.73</strain>
    </source>
</reference>
<dbReference type="NCBIfam" id="NF005457">
    <property type="entry name" value="PRK07051.1"/>
    <property type="match status" value="1"/>
</dbReference>
<sequence length="227" mass="23552">MFALRAPVARPSAARSVQSGVASRVQRVVPRAAKTEEVEAATNGAAASNGHASANMMQFDELSDIIRLVHDTDIVEFELKSKRFSLSVRKKEALHAEQAAAYQAMMPQMMVAAPAAPVAAPVAAAPAPAPAPAAAPAAPAAPAPAAAPKGIEVASPMGGTFYRKPAPGEPEFSKVGDKVKKGQTVCIIEAMKLMNEIEAEVGGEVIKFLVENGQPVTVGQPIMIIKP</sequence>
<dbReference type="PROSITE" id="PS00188">
    <property type="entry name" value="BIOTIN"/>
    <property type="match status" value="1"/>
</dbReference>
<keyword evidence="3 8" id="KW-0444">Lipid biosynthesis</keyword>
<evidence type="ECO:0000313" key="10">
    <source>
        <dbReference type="EMBL" id="KAG2437977.1"/>
    </source>
</evidence>
<dbReference type="SUPFAM" id="SSF51230">
    <property type="entry name" value="Single hybrid motif"/>
    <property type="match status" value="1"/>
</dbReference>
<evidence type="ECO:0000256" key="4">
    <source>
        <dbReference type="ARBA" id="ARBA00022832"/>
    </source>
</evidence>
<dbReference type="InterPro" id="IPR001249">
    <property type="entry name" value="AcCoA_biotinCC"/>
</dbReference>
<evidence type="ECO:0000256" key="1">
    <source>
        <dbReference type="ARBA" id="ARBA00005194"/>
    </source>
</evidence>
<dbReference type="GO" id="GO:0009507">
    <property type="term" value="C:chloroplast"/>
    <property type="evidence" value="ECO:0007669"/>
    <property type="project" value="UniProtKB-SubCell"/>
</dbReference>
<evidence type="ECO:0000256" key="8">
    <source>
        <dbReference type="RuleBase" id="RU364072"/>
    </source>
</evidence>
<keyword evidence="5 8" id="KW-0443">Lipid metabolism</keyword>
<dbReference type="UniPathway" id="UPA00094"/>
<dbReference type="NCBIfam" id="TIGR00531">
    <property type="entry name" value="BCCP"/>
    <property type="match status" value="1"/>
</dbReference>
<dbReference type="OrthoDB" id="196847at2759"/>
<evidence type="ECO:0000256" key="6">
    <source>
        <dbReference type="ARBA" id="ARBA00023160"/>
    </source>
</evidence>
<evidence type="ECO:0000256" key="3">
    <source>
        <dbReference type="ARBA" id="ARBA00022516"/>
    </source>
</evidence>
<dbReference type="AlphaFoldDB" id="A0A835T2X5"/>
<dbReference type="GO" id="GO:0003989">
    <property type="term" value="F:acetyl-CoA carboxylase activity"/>
    <property type="evidence" value="ECO:0007669"/>
    <property type="project" value="InterPro"/>
</dbReference>
<dbReference type="Pfam" id="PF00364">
    <property type="entry name" value="Biotin_lipoyl"/>
    <property type="match status" value="1"/>
</dbReference>
<dbReference type="CDD" id="cd06850">
    <property type="entry name" value="biotinyl_domain"/>
    <property type="match status" value="1"/>
</dbReference>
<evidence type="ECO:0000256" key="5">
    <source>
        <dbReference type="ARBA" id="ARBA00023098"/>
    </source>
</evidence>
<name>A0A835T2X5_CHLIN</name>
<proteinExistence type="predicted"/>
<dbReference type="PANTHER" id="PTHR45266">
    <property type="entry name" value="OXALOACETATE DECARBOXYLASE ALPHA CHAIN"/>
    <property type="match status" value="1"/>
</dbReference>
<keyword evidence="4 8" id="KW-0276">Fatty acid metabolism</keyword>
<comment type="pathway">
    <text evidence="1 8">Lipid metabolism; fatty acid biosynthesis.</text>
</comment>
<organism evidence="10 11">
    <name type="scientific">Chlamydomonas incerta</name>
    <dbReference type="NCBI Taxonomy" id="51695"/>
    <lineage>
        <taxon>Eukaryota</taxon>
        <taxon>Viridiplantae</taxon>
        <taxon>Chlorophyta</taxon>
        <taxon>core chlorophytes</taxon>
        <taxon>Chlorophyceae</taxon>
        <taxon>CS clade</taxon>
        <taxon>Chlamydomonadales</taxon>
        <taxon>Chlamydomonadaceae</taxon>
        <taxon>Chlamydomonas</taxon>
    </lineage>
</organism>
<gene>
    <name evidence="10" type="ORF">HXX76_005591</name>
</gene>
<comment type="function">
    <text evidence="8">This protein is a component of the acetyl coenzyme A carboxylase complex; first, biotin carboxylase catalyzes the carboxylation of the carrier protein and then the transcarboxylase transfers the carboxyl group to form malonyl-CoA.</text>
</comment>
<evidence type="ECO:0000313" key="11">
    <source>
        <dbReference type="Proteomes" id="UP000650467"/>
    </source>
</evidence>